<evidence type="ECO:0000256" key="1">
    <source>
        <dbReference type="ARBA" id="ARBA00004651"/>
    </source>
</evidence>
<name>A0A965LL36_9PROT</name>
<evidence type="ECO:0000256" key="3">
    <source>
        <dbReference type="ARBA" id="ARBA00022475"/>
    </source>
</evidence>
<evidence type="ECO:0000256" key="2">
    <source>
        <dbReference type="ARBA" id="ARBA00022448"/>
    </source>
</evidence>
<keyword evidence="2" id="KW-0813">Transport</keyword>
<comment type="caution">
    <text evidence="11">The sequence shown here is derived from an EMBL/GenBank/DDBJ whole genome shotgun (WGS) entry which is preliminary data.</text>
</comment>
<keyword evidence="5 9" id="KW-1133">Transmembrane helix</keyword>
<feature type="transmembrane region" description="Helical" evidence="9">
    <location>
        <begin position="52"/>
        <end position="73"/>
    </location>
</feature>
<keyword evidence="3" id="KW-1003">Cell membrane</keyword>
<dbReference type="PANTHER" id="PTHR23513:SF9">
    <property type="entry name" value="ENTEROBACTIN EXPORTER ENTS"/>
    <property type="match status" value="1"/>
</dbReference>
<gene>
    <name evidence="11" type="ORF">EBT44_05675</name>
</gene>
<evidence type="ECO:0000313" key="12">
    <source>
        <dbReference type="Proteomes" id="UP000740727"/>
    </source>
</evidence>
<dbReference type="InterPro" id="IPR020846">
    <property type="entry name" value="MFS_dom"/>
</dbReference>
<sequence>MSALIDGVKYATKRQDLMGTYLIDFAAMFFAWPTTLFPFWADSLGSPSALGLLYSAGTVGALLVTLTSGWTLRIYNHGKAIIFAALAWGLAIALAGLIDSVPWVLFCLVVAGGADHVSVIFRATIWNQTIPQELRGRLAGLEVLSYTVGPISGQLRAGGMAAITGLRGAIVGGGALCIAAVGATSTFLPKFRKYDSRTDQYALQERKIRGESEREKDSSEE</sequence>
<dbReference type="InterPro" id="IPR036259">
    <property type="entry name" value="MFS_trans_sf"/>
</dbReference>
<dbReference type="Gene3D" id="1.20.1250.20">
    <property type="entry name" value="MFS general substrate transporter like domains"/>
    <property type="match status" value="1"/>
</dbReference>
<feature type="transmembrane region" description="Helical" evidence="9">
    <location>
        <begin position="80"/>
        <end position="97"/>
    </location>
</feature>
<evidence type="ECO:0000256" key="8">
    <source>
        <dbReference type="ARBA" id="ARBA00040914"/>
    </source>
</evidence>
<evidence type="ECO:0000259" key="10">
    <source>
        <dbReference type="PROSITE" id="PS50850"/>
    </source>
</evidence>
<evidence type="ECO:0000256" key="5">
    <source>
        <dbReference type="ARBA" id="ARBA00022989"/>
    </source>
</evidence>
<dbReference type="Pfam" id="PF07690">
    <property type="entry name" value="MFS_1"/>
    <property type="match status" value="1"/>
</dbReference>
<feature type="transmembrane region" description="Helical" evidence="9">
    <location>
        <begin position="169"/>
        <end position="188"/>
    </location>
</feature>
<dbReference type="SUPFAM" id="SSF103473">
    <property type="entry name" value="MFS general substrate transporter"/>
    <property type="match status" value="1"/>
</dbReference>
<dbReference type="PROSITE" id="PS50850">
    <property type="entry name" value="MFS"/>
    <property type="match status" value="1"/>
</dbReference>
<dbReference type="PANTHER" id="PTHR23513">
    <property type="entry name" value="INTEGRAL MEMBRANE EFFLUX PROTEIN-RELATED"/>
    <property type="match status" value="1"/>
</dbReference>
<comment type="similarity">
    <text evidence="7">Belongs to the major facilitator superfamily. Drug:H(+) antiporter-3 (DHA3) (TC 2.A.1.21) family.</text>
</comment>
<reference evidence="11" key="1">
    <citation type="submission" date="2018-10" db="EMBL/GenBank/DDBJ databases">
        <title>Iterative Subtractive Binning of Freshwater Chronoseries Metagenomes Recovers Nearly Complete Genomes from over Four Hundred Novel Species.</title>
        <authorList>
            <person name="Rodriguez-R L.M."/>
            <person name="Tsementzi D."/>
            <person name="Luo C."/>
            <person name="Konstantinidis K.T."/>
        </authorList>
    </citation>
    <scope>NUCLEOTIDE SEQUENCE</scope>
    <source>
        <strain evidence="11">WB5_2A_028</strain>
    </source>
</reference>
<accession>A0A965LL36</accession>
<comment type="subcellular location">
    <subcellularLocation>
        <location evidence="1">Cell membrane</location>
        <topology evidence="1">Multi-pass membrane protein</topology>
    </subcellularLocation>
</comment>
<proteinExistence type="inferred from homology"/>
<evidence type="ECO:0000313" key="11">
    <source>
        <dbReference type="EMBL" id="NBR94298.1"/>
    </source>
</evidence>
<dbReference type="EMBL" id="RFXN01000096">
    <property type="protein sequence ID" value="NBR94298.1"/>
    <property type="molecule type" value="Genomic_DNA"/>
</dbReference>
<organism evidence="11 12">
    <name type="scientific">Candidatus Fonsibacter lacus</name>
    <dbReference type="NCBI Taxonomy" id="2576439"/>
    <lineage>
        <taxon>Bacteria</taxon>
        <taxon>Pseudomonadati</taxon>
        <taxon>Pseudomonadota</taxon>
        <taxon>Alphaproteobacteria</taxon>
        <taxon>Candidatus Pelagibacterales</taxon>
        <taxon>Candidatus Pelagibacterales incertae sedis</taxon>
        <taxon>Candidatus Fonsibacter</taxon>
    </lineage>
</organism>
<dbReference type="GO" id="GO:0022857">
    <property type="term" value="F:transmembrane transporter activity"/>
    <property type="evidence" value="ECO:0007669"/>
    <property type="project" value="InterPro"/>
</dbReference>
<dbReference type="GO" id="GO:0005886">
    <property type="term" value="C:plasma membrane"/>
    <property type="evidence" value="ECO:0007669"/>
    <property type="project" value="UniProtKB-SubCell"/>
</dbReference>
<dbReference type="AlphaFoldDB" id="A0A965LL36"/>
<dbReference type="InterPro" id="IPR011701">
    <property type="entry name" value="MFS"/>
</dbReference>
<feature type="transmembrane region" description="Helical" evidence="9">
    <location>
        <begin position="21"/>
        <end position="40"/>
    </location>
</feature>
<protein>
    <recommendedName>
        <fullName evidence="8">Multidrug efflux pump Tap</fullName>
    </recommendedName>
</protein>
<keyword evidence="4 9" id="KW-0812">Transmembrane</keyword>
<evidence type="ECO:0000256" key="9">
    <source>
        <dbReference type="SAM" id="Phobius"/>
    </source>
</evidence>
<evidence type="ECO:0000256" key="6">
    <source>
        <dbReference type="ARBA" id="ARBA00023136"/>
    </source>
</evidence>
<feature type="domain" description="Major facilitator superfamily (MFS) profile" evidence="10">
    <location>
        <begin position="1"/>
        <end position="221"/>
    </location>
</feature>
<evidence type="ECO:0000256" key="7">
    <source>
        <dbReference type="ARBA" id="ARBA00038075"/>
    </source>
</evidence>
<evidence type="ECO:0000256" key="4">
    <source>
        <dbReference type="ARBA" id="ARBA00022692"/>
    </source>
</evidence>
<feature type="non-terminal residue" evidence="11">
    <location>
        <position position="1"/>
    </location>
</feature>
<dbReference type="Proteomes" id="UP000740727">
    <property type="component" value="Unassembled WGS sequence"/>
</dbReference>
<keyword evidence="6 9" id="KW-0472">Membrane</keyword>